<comment type="similarity">
    <text evidence="1">Belongs to the CNOT2/3/5 family.</text>
</comment>
<keyword evidence="3" id="KW-0804">Transcription</keyword>
<dbReference type="Pfam" id="PF04153">
    <property type="entry name" value="NOT2_3_5_C"/>
    <property type="match status" value="1"/>
</dbReference>
<dbReference type="InterPro" id="IPR040168">
    <property type="entry name" value="Not2/3/5"/>
</dbReference>
<evidence type="ECO:0000256" key="1">
    <source>
        <dbReference type="ARBA" id="ARBA00007682"/>
    </source>
</evidence>
<keyword evidence="2" id="KW-0805">Transcription regulation</keyword>
<feature type="compositionally biased region" description="Polar residues" evidence="4">
    <location>
        <begin position="1"/>
        <end position="15"/>
    </location>
</feature>
<evidence type="ECO:0000313" key="6">
    <source>
        <dbReference type="EMBL" id="KAL2052383.1"/>
    </source>
</evidence>
<feature type="compositionally biased region" description="Polar residues" evidence="4">
    <location>
        <begin position="141"/>
        <end position="165"/>
    </location>
</feature>
<protein>
    <recommendedName>
        <fullName evidence="5">NOT2/NOT3/NOT5 C-terminal domain-containing protein</fullName>
    </recommendedName>
</protein>
<name>A0ABR4B4Q5_9LECA</name>
<feature type="compositionally biased region" description="Polar residues" evidence="4">
    <location>
        <begin position="97"/>
        <end position="112"/>
    </location>
</feature>
<gene>
    <name evidence="6" type="ORF">ABVK25_007255</name>
</gene>
<evidence type="ECO:0000256" key="4">
    <source>
        <dbReference type="SAM" id="MobiDB-lite"/>
    </source>
</evidence>
<organism evidence="6 7">
    <name type="scientific">Lepraria finkii</name>
    <dbReference type="NCBI Taxonomy" id="1340010"/>
    <lineage>
        <taxon>Eukaryota</taxon>
        <taxon>Fungi</taxon>
        <taxon>Dikarya</taxon>
        <taxon>Ascomycota</taxon>
        <taxon>Pezizomycotina</taxon>
        <taxon>Lecanoromycetes</taxon>
        <taxon>OSLEUM clade</taxon>
        <taxon>Lecanoromycetidae</taxon>
        <taxon>Lecanorales</taxon>
        <taxon>Lecanorineae</taxon>
        <taxon>Stereocaulaceae</taxon>
        <taxon>Lepraria</taxon>
    </lineage>
</organism>
<feature type="region of interest" description="Disordered" evidence="4">
    <location>
        <begin position="1"/>
        <end position="165"/>
    </location>
</feature>
<evidence type="ECO:0000256" key="2">
    <source>
        <dbReference type="ARBA" id="ARBA00023015"/>
    </source>
</evidence>
<feature type="domain" description="NOT2/NOT3/NOT5 C-terminal" evidence="5">
    <location>
        <begin position="401"/>
        <end position="524"/>
    </location>
</feature>
<evidence type="ECO:0000259" key="5">
    <source>
        <dbReference type="Pfam" id="PF04153"/>
    </source>
</evidence>
<feature type="compositionally biased region" description="Polar residues" evidence="4">
    <location>
        <begin position="24"/>
        <end position="44"/>
    </location>
</feature>
<dbReference type="InterPro" id="IPR038635">
    <property type="entry name" value="CCR4-NOT_su2/3/5_C_sf"/>
</dbReference>
<dbReference type="Proteomes" id="UP001590951">
    <property type="component" value="Unassembled WGS sequence"/>
</dbReference>
<feature type="compositionally biased region" description="Polar residues" evidence="4">
    <location>
        <begin position="69"/>
        <end position="88"/>
    </location>
</feature>
<feature type="compositionally biased region" description="Polar residues" evidence="4">
    <location>
        <begin position="222"/>
        <end position="255"/>
    </location>
</feature>
<feature type="compositionally biased region" description="Basic and acidic residues" evidence="4">
    <location>
        <begin position="201"/>
        <end position="211"/>
    </location>
</feature>
<keyword evidence="7" id="KW-1185">Reference proteome</keyword>
<accession>A0ABR4B4Q5</accession>
<reference evidence="6 7" key="1">
    <citation type="submission" date="2024-09" db="EMBL/GenBank/DDBJ databases">
        <title>Rethinking Asexuality: The Enigmatic Case of Functional Sexual Genes in Lepraria (Stereocaulaceae).</title>
        <authorList>
            <person name="Doellman M."/>
            <person name="Sun Y."/>
            <person name="Barcenas-Pena A."/>
            <person name="Lumbsch H.T."/>
            <person name="Grewe F."/>
        </authorList>
    </citation>
    <scope>NUCLEOTIDE SEQUENCE [LARGE SCALE GENOMIC DNA]</scope>
    <source>
        <strain evidence="6 7">Grewe 0041</strain>
    </source>
</reference>
<proteinExistence type="inferred from homology"/>
<dbReference type="Gene3D" id="2.30.30.1020">
    <property type="entry name" value="CCR4-NOT complex subunit 2/3/5, C-terminal domain"/>
    <property type="match status" value="1"/>
</dbReference>
<dbReference type="InterPro" id="IPR007282">
    <property type="entry name" value="NOT2/3/5_C"/>
</dbReference>
<dbReference type="PANTHER" id="PTHR23326">
    <property type="entry name" value="CCR4 NOT-RELATED"/>
    <property type="match status" value="1"/>
</dbReference>
<feature type="compositionally biased region" description="Low complexity" evidence="4">
    <location>
        <begin position="114"/>
        <end position="140"/>
    </location>
</feature>
<feature type="region of interest" description="Disordered" evidence="4">
    <location>
        <begin position="181"/>
        <end position="295"/>
    </location>
</feature>
<dbReference type="EMBL" id="JBHFEH010000027">
    <property type="protein sequence ID" value="KAL2052383.1"/>
    <property type="molecule type" value="Genomic_DNA"/>
</dbReference>
<sequence length="534" mass="58475">MNRSENIRPTQQNLRYGTYPGQPAPQTRNTPLGTARLQSTNKLGNGTAWGFGAPANGALPTVQPRPTGAGTTSFAQTIGGSQPATSLDITDFPSLGPTPQSQYQNTSQSIWASQRAAQQTPVQRPQQQQQHAISSQNPQQRQQTHQVLDQPQRGNDNGYSSTSHLQSAIDDDRYQSALVQMPTARQPPTTSVDDFPPLGRHGADENDDRRGNMMQNAGFGAFSNSNAFSLPQDQPQSRNALPSASSSQANNTRSPSAVDRVTSPNGVGFGAPLSERSPIEPNRQGHSGVQDHDRNHVSATQVNQRHENTLNSLLTNFDSQFPPQQQASQSSHVQLEYGGRIGDPGSAHTPDRTQMNAMDEFGLAGFLATVRSDNPDVAGLARGQDLTSLGLNLNSPEPLYPTFAGPFAEPGSRPMQPDFTLPECYTVDNVNRVKDKIPGFSDETLFWIFYTQPQDILQEFAASELTQRNWRFHKEHHMWLTKNPSLGEPVSLGPEKENGSYIFFNHAAWEKISLSNFDLHYSQLAPASTRPNGQ</sequence>
<evidence type="ECO:0000313" key="7">
    <source>
        <dbReference type="Proteomes" id="UP001590951"/>
    </source>
</evidence>
<comment type="caution">
    <text evidence="6">The sequence shown here is derived from an EMBL/GenBank/DDBJ whole genome shotgun (WGS) entry which is preliminary data.</text>
</comment>
<evidence type="ECO:0000256" key="3">
    <source>
        <dbReference type="ARBA" id="ARBA00023163"/>
    </source>
</evidence>